<name>A0ACD3AVR6_9AGAR</name>
<evidence type="ECO:0000313" key="2">
    <source>
        <dbReference type="Proteomes" id="UP000308600"/>
    </source>
</evidence>
<dbReference type="Proteomes" id="UP000308600">
    <property type="component" value="Unassembled WGS sequence"/>
</dbReference>
<protein>
    <submittedName>
        <fullName evidence="1">Uncharacterized protein</fullName>
    </submittedName>
</protein>
<evidence type="ECO:0000313" key="1">
    <source>
        <dbReference type="EMBL" id="TFK69789.1"/>
    </source>
</evidence>
<accession>A0ACD3AVR6</accession>
<organism evidence="1 2">
    <name type="scientific">Pluteus cervinus</name>
    <dbReference type="NCBI Taxonomy" id="181527"/>
    <lineage>
        <taxon>Eukaryota</taxon>
        <taxon>Fungi</taxon>
        <taxon>Dikarya</taxon>
        <taxon>Basidiomycota</taxon>
        <taxon>Agaricomycotina</taxon>
        <taxon>Agaricomycetes</taxon>
        <taxon>Agaricomycetidae</taxon>
        <taxon>Agaricales</taxon>
        <taxon>Pluteineae</taxon>
        <taxon>Pluteaceae</taxon>
        <taxon>Pluteus</taxon>
    </lineage>
</organism>
<dbReference type="EMBL" id="ML208324">
    <property type="protein sequence ID" value="TFK69789.1"/>
    <property type="molecule type" value="Genomic_DNA"/>
</dbReference>
<reference evidence="1 2" key="1">
    <citation type="journal article" date="2019" name="Nat. Ecol. Evol.">
        <title>Megaphylogeny resolves global patterns of mushroom evolution.</title>
        <authorList>
            <person name="Varga T."/>
            <person name="Krizsan K."/>
            <person name="Foldi C."/>
            <person name="Dima B."/>
            <person name="Sanchez-Garcia M."/>
            <person name="Sanchez-Ramirez S."/>
            <person name="Szollosi G.J."/>
            <person name="Szarkandi J.G."/>
            <person name="Papp V."/>
            <person name="Albert L."/>
            <person name="Andreopoulos W."/>
            <person name="Angelini C."/>
            <person name="Antonin V."/>
            <person name="Barry K.W."/>
            <person name="Bougher N.L."/>
            <person name="Buchanan P."/>
            <person name="Buyck B."/>
            <person name="Bense V."/>
            <person name="Catcheside P."/>
            <person name="Chovatia M."/>
            <person name="Cooper J."/>
            <person name="Damon W."/>
            <person name="Desjardin D."/>
            <person name="Finy P."/>
            <person name="Geml J."/>
            <person name="Haridas S."/>
            <person name="Hughes K."/>
            <person name="Justo A."/>
            <person name="Karasinski D."/>
            <person name="Kautmanova I."/>
            <person name="Kiss B."/>
            <person name="Kocsube S."/>
            <person name="Kotiranta H."/>
            <person name="LaButti K.M."/>
            <person name="Lechner B.E."/>
            <person name="Liimatainen K."/>
            <person name="Lipzen A."/>
            <person name="Lukacs Z."/>
            <person name="Mihaltcheva S."/>
            <person name="Morgado L.N."/>
            <person name="Niskanen T."/>
            <person name="Noordeloos M.E."/>
            <person name="Ohm R.A."/>
            <person name="Ortiz-Santana B."/>
            <person name="Ovrebo C."/>
            <person name="Racz N."/>
            <person name="Riley R."/>
            <person name="Savchenko A."/>
            <person name="Shiryaev A."/>
            <person name="Soop K."/>
            <person name="Spirin V."/>
            <person name="Szebenyi C."/>
            <person name="Tomsovsky M."/>
            <person name="Tulloss R.E."/>
            <person name="Uehling J."/>
            <person name="Grigoriev I.V."/>
            <person name="Vagvolgyi C."/>
            <person name="Papp T."/>
            <person name="Martin F.M."/>
            <person name="Miettinen O."/>
            <person name="Hibbett D.S."/>
            <person name="Nagy L.G."/>
        </authorList>
    </citation>
    <scope>NUCLEOTIDE SEQUENCE [LARGE SCALE GENOMIC DNA]</scope>
    <source>
        <strain evidence="1 2">NL-1719</strain>
    </source>
</reference>
<sequence>MASQSNQDYPVLYDACHHYPAIDHHAHPLLNIKSRQVLPIEGVVSEADGKALVDDSINTLAFLRAKPQFEKLYNLPGASWEALKAHRETLDYIDLCRRCFDPAHLQCILFDDGLGLPSDAESYSWHDQFTQSPSKRIVRIEVVAEGILCNILKPLLEHDALEVVPVLEAFNLQFEKVISESAEDDNVVCFKSIICYRTGLDVAAWGTPVGIKFDLLDIFKMLKDRGTIRLSHKAFNDHVVRLALAIAGKYDKPIQFHTGLGDNDLSLGLASPSRLQPIIKAYPKTKFVLLHSSYPFTREAGYLTAVYSNVFLDFGEVFPFVSGQGQRAIIQQVLELTPTNKIMWSTDGHWWPESFYLSTLQARDALYQVISGVVRSGELTEHQAVEIVQNALFHNANKLYKLKLAPYIQN</sequence>
<keyword evidence="2" id="KW-1185">Reference proteome</keyword>
<gene>
    <name evidence="1" type="ORF">BDN72DRAFT_819662</name>
</gene>
<proteinExistence type="predicted"/>